<name>A0A381ZEU7_9ZZZZ</name>
<gene>
    <name evidence="4" type="ORF">METZ01_LOCUS140498</name>
</gene>
<organism evidence="4">
    <name type="scientific">marine metagenome</name>
    <dbReference type="NCBI Taxonomy" id="408172"/>
    <lineage>
        <taxon>unclassified sequences</taxon>
        <taxon>metagenomes</taxon>
        <taxon>ecological metagenomes</taxon>
    </lineage>
</organism>
<protein>
    <recommendedName>
        <fullName evidence="5">OPT family oligopeptide transporter</fullName>
    </recommendedName>
</protein>
<feature type="domain" description="DUF6784" evidence="2">
    <location>
        <begin position="190"/>
        <end position="282"/>
    </location>
</feature>
<accession>A0A381ZEU7</accession>
<evidence type="ECO:0000313" key="4">
    <source>
        <dbReference type="EMBL" id="SVA87644.1"/>
    </source>
</evidence>
<evidence type="ECO:0000259" key="2">
    <source>
        <dbReference type="Pfam" id="PF20580"/>
    </source>
</evidence>
<sequence length="290" mass="31503">VDDSGEMMSYRSAVFCLGGGSLTLIGWLAASGLSLWAAIATVVLALLIFVGLTRVVAESGVATAVSPLIAASTLVSATGSEVLGPTGLVGLAYAHVWSTDIRTFVMASCIHSLKLSEHMDRNIRPLFWVLLLAIVISLIGSISTILYLAYEYGGINLNGWFFGGGTRAPFNFIADKLQTPAGPSLEGWVNSILGGGFMTILMAARHRLLWWPLHPIGYPISMVWLMDQLWFSIFLAWLFKLVIIKYGGPAFYTRARPFFLGLIAGQFVTAAIWLVIDSFTGMTDNVVFWI</sequence>
<feature type="transmembrane region" description="Helical" evidence="1">
    <location>
        <begin position="126"/>
        <end position="150"/>
    </location>
</feature>
<dbReference type="InterPro" id="IPR046712">
    <property type="entry name" value="DUF6785"/>
</dbReference>
<evidence type="ECO:0000256" key="1">
    <source>
        <dbReference type="SAM" id="Phobius"/>
    </source>
</evidence>
<evidence type="ECO:0008006" key="5">
    <source>
        <dbReference type="Google" id="ProtNLM"/>
    </source>
</evidence>
<dbReference type="AlphaFoldDB" id="A0A381ZEU7"/>
<feature type="transmembrane region" description="Helical" evidence="1">
    <location>
        <begin position="187"/>
        <end position="204"/>
    </location>
</feature>
<dbReference type="Pfam" id="PF20581">
    <property type="entry name" value="DUF6785"/>
    <property type="match status" value="1"/>
</dbReference>
<reference evidence="4" key="1">
    <citation type="submission" date="2018-05" db="EMBL/GenBank/DDBJ databases">
        <authorList>
            <person name="Lanie J.A."/>
            <person name="Ng W.-L."/>
            <person name="Kazmierczak K.M."/>
            <person name="Andrzejewski T.M."/>
            <person name="Davidsen T.M."/>
            <person name="Wayne K.J."/>
            <person name="Tettelin H."/>
            <person name="Glass J.I."/>
            <person name="Rusch D."/>
            <person name="Podicherti R."/>
            <person name="Tsui H.-C.T."/>
            <person name="Winkler M.E."/>
        </authorList>
    </citation>
    <scope>NUCLEOTIDE SEQUENCE</scope>
</reference>
<feature type="transmembrane region" description="Helical" evidence="1">
    <location>
        <begin position="36"/>
        <end position="57"/>
    </location>
</feature>
<evidence type="ECO:0000259" key="3">
    <source>
        <dbReference type="Pfam" id="PF20581"/>
    </source>
</evidence>
<dbReference type="Pfam" id="PF20580">
    <property type="entry name" value="DUF6784"/>
    <property type="match status" value="1"/>
</dbReference>
<dbReference type="EMBL" id="UINC01021005">
    <property type="protein sequence ID" value="SVA87644.1"/>
    <property type="molecule type" value="Genomic_DNA"/>
</dbReference>
<feature type="transmembrane region" description="Helical" evidence="1">
    <location>
        <begin position="258"/>
        <end position="276"/>
    </location>
</feature>
<proteinExistence type="predicted"/>
<keyword evidence="1" id="KW-0472">Membrane</keyword>
<feature type="domain" description="DUF6785" evidence="3">
    <location>
        <begin position="2"/>
        <end position="153"/>
    </location>
</feature>
<keyword evidence="1" id="KW-0812">Transmembrane</keyword>
<keyword evidence="1" id="KW-1133">Transmembrane helix</keyword>
<feature type="non-terminal residue" evidence="4">
    <location>
        <position position="1"/>
    </location>
</feature>
<dbReference type="InterPro" id="IPR046711">
    <property type="entry name" value="DUF6784"/>
</dbReference>
<feature type="transmembrane region" description="Helical" evidence="1">
    <location>
        <begin position="12"/>
        <end position="30"/>
    </location>
</feature>